<evidence type="ECO:0000256" key="1">
    <source>
        <dbReference type="ARBA" id="ARBA00001946"/>
    </source>
</evidence>
<feature type="domain" description="Alpha-D-phosphohexomutase alpha/beta/alpha" evidence="10">
    <location>
        <begin position="177"/>
        <end position="308"/>
    </location>
</feature>
<feature type="domain" description="Alpha-D-phosphohexomutase alpha/beta/alpha" evidence="9">
    <location>
        <begin position="6"/>
        <end position="129"/>
    </location>
</feature>
<proteinExistence type="inferred from homology"/>
<name>A0AAU7BYL1_9RICK</name>
<dbReference type="GO" id="GO:0005975">
    <property type="term" value="P:carbohydrate metabolic process"/>
    <property type="evidence" value="ECO:0007669"/>
    <property type="project" value="InterPro"/>
</dbReference>
<dbReference type="PRINTS" id="PR00509">
    <property type="entry name" value="PGMPMM"/>
</dbReference>
<evidence type="ECO:0000256" key="7">
    <source>
        <dbReference type="RuleBase" id="RU004326"/>
    </source>
</evidence>
<dbReference type="InterPro" id="IPR005841">
    <property type="entry name" value="Alpha-D-phosphohexomutase_SF"/>
</dbReference>
<dbReference type="Gene3D" id="3.40.120.10">
    <property type="entry name" value="Alpha-D-Glucose-1,6-Bisphosphate, subunit A, domain 3"/>
    <property type="match status" value="3"/>
</dbReference>
<reference evidence="12" key="1">
    <citation type="submission" date="2024-05" db="EMBL/GenBank/DDBJ databases">
        <title>Characterization of a novel Rickettsia species. (Rickettsia oklahomia sp. nov.) from Amblyomma americanum ticks.</title>
        <authorList>
            <person name="Korla P.K."/>
            <person name="Karounos M."/>
            <person name="Wilson J.M."/>
            <person name="Little S.E."/>
            <person name="Qurollo B.A."/>
        </authorList>
    </citation>
    <scope>NUCLEOTIDE SEQUENCE</scope>
    <source>
        <strain evidence="12">Oklahoma-10</strain>
    </source>
</reference>
<dbReference type="InterPro" id="IPR016055">
    <property type="entry name" value="A-D-PHexomutase_a/b/a-I/II/III"/>
</dbReference>
<evidence type="ECO:0000256" key="2">
    <source>
        <dbReference type="ARBA" id="ARBA00010231"/>
    </source>
</evidence>
<dbReference type="Pfam" id="PF00408">
    <property type="entry name" value="PGM_PMM_IV"/>
    <property type="match status" value="1"/>
</dbReference>
<dbReference type="PROSITE" id="PS00710">
    <property type="entry name" value="PGM_PMM"/>
    <property type="match status" value="1"/>
</dbReference>
<organism evidence="12">
    <name type="scientific">Rickettsia oklahomensis</name>
    <dbReference type="NCBI Taxonomy" id="3141789"/>
    <lineage>
        <taxon>Bacteria</taxon>
        <taxon>Pseudomonadati</taxon>
        <taxon>Pseudomonadota</taxon>
        <taxon>Alphaproteobacteria</taxon>
        <taxon>Rickettsiales</taxon>
        <taxon>Rickettsiaceae</taxon>
        <taxon>Rickettsieae</taxon>
        <taxon>Rickettsia</taxon>
        <taxon>belli group</taxon>
    </lineage>
</organism>
<dbReference type="SUPFAM" id="SSF53738">
    <property type="entry name" value="Phosphoglucomutase, first 3 domains"/>
    <property type="match status" value="3"/>
</dbReference>
<dbReference type="CDD" id="cd03089">
    <property type="entry name" value="PMM_PGM"/>
    <property type="match status" value="1"/>
</dbReference>
<dbReference type="InterPro" id="IPR005845">
    <property type="entry name" value="A-D-PHexomutase_a/b/a-II"/>
</dbReference>
<protein>
    <submittedName>
        <fullName evidence="12">Phosphomannomutase/phosphoglucomutase</fullName>
    </submittedName>
</protein>
<sequence length="515" mass="56800">MQINKEIFRAYDIRGNSLKDLTEAVAYKIGYCFTKMSISNNNNKICVGVDGRLSSPTLCKALELGLTDAGAKVINIGVVPTPVLYFADKEFKPSGSIMITGSHNPRDDNGFKMLQNGKSFFGTQIQDLLAKILDSNVILDSNHAMPANAGIQEIIKSNVDPSLHRHEIEYRSTIASKYLKNILEGININPKLKVAWDCGNGATGNIIKELKSHLAIVNSVGFGYKELGAKPITNRKTMSDIAGESKSIDYNENIILNSIIDGNFPSHHPDPTNPANLQELIKTVKEQNCDLGIAFDGDGDRIGIVSSSGKILFGDQILCIFAEDILKANPNATIIVDVKTSQLIVDKIKSYGGNPIIWRTGHPFIKSKMLETKALLAGEMSGHIFFADKYLGFDDAIYAALRFLDLLSRSSKTLDEIIDKLPKSYSTPEIKIFVPSELKLEIIEEVKQKLLDAKIAFNDIDGIRVNTEHGWWLLRSSNTESIIVVRAESTSNEGLIKLKVIINDLLSKYGLTIDR</sequence>
<dbReference type="InterPro" id="IPR016066">
    <property type="entry name" value="A-D-PHexomutase_CS"/>
</dbReference>
<gene>
    <name evidence="12" type="ORF">AAGW17_04505</name>
</gene>
<dbReference type="InterPro" id="IPR005846">
    <property type="entry name" value="A-D-PHexomutase_a/b/a-III"/>
</dbReference>
<accession>A0AAU7BYL1</accession>
<dbReference type="Pfam" id="PF02879">
    <property type="entry name" value="PGM_PMM_II"/>
    <property type="match status" value="1"/>
</dbReference>
<dbReference type="Pfam" id="PF02878">
    <property type="entry name" value="PGM_PMM_I"/>
    <property type="match status" value="1"/>
</dbReference>
<feature type="domain" description="Alpha-D-phosphohexomutase alpha/beta/alpha" evidence="11">
    <location>
        <begin position="314"/>
        <end position="425"/>
    </location>
</feature>
<evidence type="ECO:0000256" key="6">
    <source>
        <dbReference type="ARBA" id="ARBA00023235"/>
    </source>
</evidence>
<dbReference type="EMBL" id="CP157197">
    <property type="protein sequence ID" value="XBG66205.1"/>
    <property type="molecule type" value="Genomic_DNA"/>
</dbReference>
<dbReference type="NCBIfam" id="TIGR03774">
    <property type="entry name" value="RPE2"/>
    <property type="match status" value="1"/>
</dbReference>
<comment type="similarity">
    <text evidence="2 7">Belongs to the phosphohexose mutase family.</text>
</comment>
<dbReference type="InterPro" id="IPR036900">
    <property type="entry name" value="A-D-PHexomutase_C_sf"/>
</dbReference>
<dbReference type="KEGG" id="rof:AAGW17_04505"/>
<dbReference type="Gene3D" id="3.30.310.50">
    <property type="entry name" value="Alpha-D-phosphohexomutase, C-terminal domain"/>
    <property type="match status" value="1"/>
</dbReference>
<dbReference type="InterPro" id="IPR005843">
    <property type="entry name" value="A-D-PHexomutase_C"/>
</dbReference>
<dbReference type="SUPFAM" id="SSF55957">
    <property type="entry name" value="Phosphoglucomutase, C-terminal domain"/>
    <property type="match status" value="1"/>
</dbReference>
<evidence type="ECO:0000259" key="10">
    <source>
        <dbReference type="Pfam" id="PF02879"/>
    </source>
</evidence>
<evidence type="ECO:0000256" key="3">
    <source>
        <dbReference type="ARBA" id="ARBA00022553"/>
    </source>
</evidence>
<evidence type="ECO:0000256" key="5">
    <source>
        <dbReference type="ARBA" id="ARBA00022842"/>
    </source>
</evidence>
<keyword evidence="6" id="KW-0413">Isomerase</keyword>
<keyword evidence="5 7" id="KW-0460">Magnesium</keyword>
<feature type="domain" description="Alpha-D-phosphohexomutase C-terminal" evidence="8">
    <location>
        <begin position="430"/>
        <end position="499"/>
    </location>
</feature>
<keyword evidence="4 7" id="KW-0479">Metal-binding</keyword>
<keyword evidence="3" id="KW-0597">Phosphoprotein</keyword>
<dbReference type="GO" id="GO:0016868">
    <property type="term" value="F:intramolecular phosphotransferase activity"/>
    <property type="evidence" value="ECO:0007669"/>
    <property type="project" value="InterPro"/>
</dbReference>
<evidence type="ECO:0000259" key="11">
    <source>
        <dbReference type="Pfam" id="PF02880"/>
    </source>
</evidence>
<dbReference type="PANTHER" id="PTHR43771:SF2">
    <property type="entry name" value="PHOSPHOMANNOMUTASE_PHOSPHOGLUCOMUTASE"/>
    <property type="match status" value="1"/>
</dbReference>
<dbReference type="AlphaFoldDB" id="A0AAU7BYL1"/>
<dbReference type="GO" id="GO:0000287">
    <property type="term" value="F:magnesium ion binding"/>
    <property type="evidence" value="ECO:0007669"/>
    <property type="project" value="InterPro"/>
</dbReference>
<evidence type="ECO:0000313" key="12">
    <source>
        <dbReference type="EMBL" id="XBG66205.1"/>
    </source>
</evidence>
<dbReference type="Pfam" id="PF02880">
    <property type="entry name" value="PGM_PMM_III"/>
    <property type="match status" value="1"/>
</dbReference>
<dbReference type="PANTHER" id="PTHR43771">
    <property type="entry name" value="PHOSPHOMANNOMUTASE"/>
    <property type="match status" value="1"/>
</dbReference>
<comment type="cofactor">
    <cofactor evidence="1">
        <name>Mg(2+)</name>
        <dbReference type="ChEBI" id="CHEBI:18420"/>
    </cofactor>
</comment>
<dbReference type="InterPro" id="IPR005844">
    <property type="entry name" value="A-D-PHexomutase_a/b/a-I"/>
</dbReference>
<evidence type="ECO:0000259" key="9">
    <source>
        <dbReference type="Pfam" id="PF02878"/>
    </source>
</evidence>
<evidence type="ECO:0000259" key="8">
    <source>
        <dbReference type="Pfam" id="PF00408"/>
    </source>
</evidence>
<evidence type="ECO:0000256" key="4">
    <source>
        <dbReference type="ARBA" id="ARBA00022723"/>
    </source>
</evidence>
<dbReference type="InterPro" id="IPR022436">
    <property type="entry name" value="RPE2"/>
</dbReference>